<dbReference type="Proteomes" id="UP000320048">
    <property type="component" value="Unassembled WGS sequence"/>
</dbReference>
<dbReference type="GO" id="GO:0030976">
    <property type="term" value="F:thiamine pyrophosphate binding"/>
    <property type="evidence" value="ECO:0007669"/>
    <property type="project" value="TreeGrafter"/>
</dbReference>
<organism evidence="2 3">
    <name type="scientific">Candidatus Segetimicrobium genomatis</name>
    <dbReference type="NCBI Taxonomy" id="2569760"/>
    <lineage>
        <taxon>Bacteria</taxon>
        <taxon>Bacillati</taxon>
        <taxon>Candidatus Sysuimicrobiota</taxon>
        <taxon>Candidatus Sysuimicrobiia</taxon>
        <taxon>Candidatus Sysuimicrobiales</taxon>
        <taxon>Candidatus Segetimicrobiaceae</taxon>
        <taxon>Candidatus Segetimicrobium</taxon>
    </lineage>
</organism>
<name>A0A537J5X6_9BACT</name>
<dbReference type="SUPFAM" id="SSF53850">
    <property type="entry name" value="Periplasmic binding protein-like II"/>
    <property type="match status" value="1"/>
</dbReference>
<accession>A0A537J5X6</accession>
<keyword evidence="1" id="KW-0732">Signal</keyword>
<comment type="caution">
    <text evidence="2">The sequence shown here is derived from an EMBL/GenBank/DDBJ whole genome shotgun (WGS) entry which is preliminary data.</text>
</comment>
<proteinExistence type="predicted"/>
<gene>
    <name evidence="2" type="ORF">E6H04_11570</name>
</gene>
<evidence type="ECO:0000313" key="2">
    <source>
        <dbReference type="EMBL" id="TMI78905.1"/>
    </source>
</evidence>
<dbReference type="GO" id="GO:0030975">
    <property type="term" value="F:thiamine binding"/>
    <property type="evidence" value="ECO:0007669"/>
    <property type="project" value="TreeGrafter"/>
</dbReference>
<evidence type="ECO:0000256" key="1">
    <source>
        <dbReference type="ARBA" id="ARBA00022729"/>
    </source>
</evidence>
<dbReference type="AlphaFoldDB" id="A0A537J5X6"/>
<dbReference type="PANTHER" id="PTHR30006">
    <property type="entry name" value="THIAMINE-BINDING PERIPLASMIC PROTEIN-RELATED"/>
    <property type="match status" value="1"/>
</dbReference>
<dbReference type="GO" id="GO:0030288">
    <property type="term" value="C:outer membrane-bounded periplasmic space"/>
    <property type="evidence" value="ECO:0007669"/>
    <property type="project" value="TreeGrafter"/>
</dbReference>
<dbReference type="GO" id="GO:0015888">
    <property type="term" value="P:thiamine transport"/>
    <property type="evidence" value="ECO:0007669"/>
    <property type="project" value="TreeGrafter"/>
</dbReference>
<dbReference type="Gene3D" id="3.40.190.10">
    <property type="entry name" value="Periplasmic binding protein-like II"/>
    <property type="match status" value="2"/>
</dbReference>
<sequence length="169" mass="18598">MLARINGGGEGNIEPGFQAYKTLMSSVSAVAPRPGALAALFERDEVAIAPLWNNTILALRGKGLPVDWVVPKEGAVVVMSVMNMVANTKQPDLAARFINEAISGEYQLKAAVTPYFFGPTNSRVNLPAAMRQYLPTRPEEVAQLVSLDWITVNRNRQAWTDRFNRELGR</sequence>
<dbReference type="Pfam" id="PF13416">
    <property type="entry name" value="SBP_bac_8"/>
    <property type="match status" value="1"/>
</dbReference>
<dbReference type="EMBL" id="VBAO01000333">
    <property type="protein sequence ID" value="TMI78905.1"/>
    <property type="molecule type" value="Genomic_DNA"/>
</dbReference>
<dbReference type="InterPro" id="IPR006059">
    <property type="entry name" value="SBP"/>
</dbReference>
<dbReference type="PANTHER" id="PTHR30006:SF2">
    <property type="entry name" value="ABC TRANSPORTER SUBSTRATE-BINDING PROTEIN"/>
    <property type="match status" value="1"/>
</dbReference>
<reference evidence="2 3" key="1">
    <citation type="journal article" date="2019" name="Nat. Microbiol.">
        <title>Mediterranean grassland soil C-N compound turnover is dependent on rainfall and depth, and is mediated by genomically divergent microorganisms.</title>
        <authorList>
            <person name="Diamond S."/>
            <person name="Andeer P.F."/>
            <person name="Li Z."/>
            <person name="Crits-Christoph A."/>
            <person name="Burstein D."/>
            <person name="Anantharaman K."/>
            <person name="Lane K.R."/>
            <person name="Thomas B.C."/>
            <person name="Pan C."/>
            <person name="Northen T.R."/>
            <person name="Banfield J.F."/>
        </authorList>
    </citation>
    <scope>NUCLEOTIDE SEQUENCE [LARGE SCALE GENOMIC DNA]</scope>
    <source>
        <strain evidence="2">NP_7</strain>
    </source>
</reference>
<protein>
    <submittedName>
        <fullName evidence="2">Extracellular solute-binding protein</fullName>
    </submittedName>
</protein>
<evidence type="ECO:0000313" key="3">
    <source>
        <dbReference type="Proteomes" id="UP000320048"/>
    </source>
</evidence>